<keyword evidence="6 9" id="KW-0133">Cell shape</keyword>
<evidence type="ECO:0000313" key="12">
    <source>
        <dbReference type="EMBL" id="SFS79999.1"/>
    </source>
</evidence>
<dbReference type="FunFam" id="2.40.440.10:FF:000002">
    <property type="entry name" value="L,D-transpeptidase ErfK/SrfK"/>
    <property type="match status" value="1"/>
</dbReference>
<dbReference type="InterPro" id="IPR050979">
    <property type="entry name" value="LD-transpeptidase"/>
</dbReference>
<keyword evidence="12" id="KW-0449">Lipoprotein</keyword>
<keyword evidence="13" id="KW-1185">Reference proteome</keyword>
<feature type="active site" description="Nucleophile" evidence="9">
    <location>
        <position position="162"/>
    </location>
</feature>
<dbReference type="PROSITE" id="PS52029">
    <property type="entry name" value="LD_TPASE"/>
    <property type="match status" value="1"/>
</dbReference>
<dbReference type="PANTHER" id="PTHR30582">
    <property type="entry name" value="L,D-TRANSPEPTIDASE"/>
    <property type="match status" value="1"/>
</dbReference>
<feature type="signal peptide" evidence="10">
    <location>
        <begin position="1"/>
        <end position="26"/>
    </location>
</feature>
<feature type="chain" id="PRO_5011613485" evidence="10">
    <location>
        <begin position="27"/>
        <end position="186"/>
    </location>
</feature>
<organism evidence="12 13">
    <name type="scientific">Alloyangia pacifica</name>
    <dbReference type="NCBI Taxonomy" id="311180"/>
    <lineage>
        <taxon>Bacteria</taxon>
        <taxon>Pseudomonadati</taxon>
        <taxon>Pseudomonadota</taxon>
        <taxon>Alphaproteobacteria</taxon>
        <taxon>Rhodobacterales</taxon>
        <taxon>Roseobacteraceae</taxon>
        <taxon>Alloyangia</taxon>
    </lineage>
</organism>
<dbReference type="RefSeq" id="WP_245696056.1">
    <property type="nucleotide sequence ID" value="NZ_FNCL01000005.1"/>
</dbReference>
<evidence type="ECO:0000256" key="6">
    <source>
        <dbReference type="ARBA" id="ARBA00022960"/>
    </source>
</evidence>
<keyword evidence="7 9" id="KW-0573">Peptidoglycan synthesis</keyword>
<dbReference type="SUPFAM" id="SSF141523">
    <property type="entry name" value="L,D-transpeptidase catalytic domain-like"/>
    <property type="match status" value="1"/>
</dbReference>
<dbReference type="AlphaFoldDB" id="A0A1I6SSY2"/>
<dbReference type="InterPro" id="IPR005490">
    <property type="entry name" value="LD_TPept_cat_dom"/>
</dbReference>
<evidence type="ECO:0000256" key="9">
    <source>
        <dbReference type="PROSITE-ProRule" id="PRU01373"/>
    </source>
</evidence>
<dbReference type="GO" id="GO:0071555">
    <property type="term" value="P:cell wall organization"/>
    <property type="evidence" value="ECO:0007669"/>
    <property type="project" value="UniProtKB-UniRule"/>
</dbReference>
<gene>
    <name evidence="12" type="ORF">SAMN04488050_10534</name>
</gene>
<accession>A0A1I6SSY2</accession>
<reference evidence="13" key="1">
    <citation type="submission" date="2016-10" db="EMBL/GenBank/DDBJ databases">
        <authorList>
            <person name="Varghese N."/>
            <person name="Submissions S."/>
        </authorList>
    </citation>
    <scope>NUCLEOTIDE SEQUENCE [LARGE SCALE GENOMIC DNA]</scope>
    <source>
        <strain evidence="13">DSM 26894</strain>
    </source>
</reference>
<evidence type="ECO:0000256" key="8">
    <source>
        <dbReference type="ARBA" id="ARBA00023316"/>
    </source>
</evidence>
<evidence type="ECO:0000256" key="1">
    <source>
        <dbReference type="ARBA" id="ARBA00004752"/>
    </source>
</evidence>
<keyword evidence="4" id="KW-0808">Transferase</keyword>
<evidence type="ECO:0000256" key="10">
    <source>
        <dbReference type="SAM" id="SignalP"/>
    </source>
</evidence>
<keyword evidence="5" id="KW-0378">Hydrolase</keyword>
<dbReference type="GO" id="GO:0008360">
    <property type="term" value="P:regulation of cell shape"/>
    <property type="evidence" value="ECO:0007669"/>
    <property type="project" value="UniProtKB-UniRule"/>
</dbReference>
<proteinExistence type="inferred from homology"/>
<dbReference type="EMBL" id="FOZW01000005">
    <property type="protein sequence ID" value="SFS79999.1"/>
    <property type="molecule type" value="Genomic_DNA"/>
</dbReference>
<evidence type="ECO:0000313" key="13">
    <source>
        <dbReference type="Proteomes" id="UP000199392"/>
    </source>
</evidence>
<dbReference type="Proteomes" id="UP000199392">
    <property type="component" value="Unassembled WGS sequence"/>
</dbReference>
<comment type="similarity">
    <text evidence="2">Belongs to the YkuD family.</text>
</comment>
<keyword evidence="8 9" id="KW-0961">Cell wall biogenesis/degradation</keyword>
<evidence type="ECO:0000256" key="2">
    <source>
        <dbReference type="ARBA" id="ARBA00005992"/>
    </source>
</evidence>
<keyword evidence="10" id="KW-0732">Signal</keyword>
<dbReference type="UniPathway" id="UPA00219"/>
<keyword evidence="3" id="KW-0328">Glycosyltransferase</keyword>
<evidence type="ECO:0000256" key="3">
    <source>
        <dbReference type="ARBA" id="ARBA00022676"/>
    </source>
</evidence>
<evidence type="ECO:0000256" key="7">
    <source>
        <dbReference type="ARBA" id="ARBA00022984"/>
    </source>
</evidence>
<comment type="pathway">
    <text evidence="1 9">Cell wall biogenesis; peptidoglycan biosynthesis.</text>
</comment>
<dbReference type="PANTHER" id="PTHR30582:SF24">
    <property type="entry name" value="L,D-TRANSPEPTIDASE ERFK_SRFK-RELATED"/>
    <property type="match status" value="1"/>
</dbReference>
<protein>
    <submittedName>
        <fullName evidence="12">Lipoprotein-anchoring transpeptidase ErfK/SrfK</fullName>
    </submittedName>
</protein>
<dbReference type="CDD" id="cd16913">
    <property type="entry name" value="YkuD_like"/>
    <property type="match status" value="1"/>
</dbReference>
<dbReference type="Pfam" id="PF03734">
    <property type="entry name" value="YkuD"/>
    <property type="match status" value="1"/>
</dbReference>
<dbReference type="InterPro" id="IPR038063">
    <property type="entry name" value="Transpep_catalytic_dom"/>
</dbReference>
<dbReference type="GO" id="GO:0016757">
    <property type="term" value="F:glycosyltransferase activity"/>
    <property type="evidence" value="ECO:0007669"/>
    <property type="project" value="UniProtKB-KW"/>
</dbReference>
<dbReference type="Gene3D" id="2.40.440.10">
    <property type="entry name" value="L,D-transpeptidase catalytic domain-like"/>
    <property type="match status" value="1"/>
</dbReference>
<dbReference type="GO" id="GO:0071972">
    <property type="term" value="F:peptidoglycan L,D-transpeptidase activity"/>
    <property type="evidence" value="ECO:0007669"/>
    <property type="project" value="TreeGrafter"/>
</dbReference>
<dbReference type="STRING" id="311180.SAMN04488050_10534"/>
<dbReference type="GO" id="GO:0018104">
    <property type="term" value="P:peptidoglycan-protein cross-linking"/>
    <property type="evidence" value="ECO:0007669"/>
    <property type="project" value="TreeGrafter"/>
</dbReference>
<evidence type="ECO:0000256" key="5">
    <source>
        <dbReference type="ARBA" id="ARBA00022801"/>
    </source>
</evidence>
<feature type="domain" description="L,D-TPase catalytic" evidence="11">
    <location>
        <begin position="53"/>
        <end position="186"/>
    </location>
</feature>
<name>A0A1I6SSY2_9RHOB</name>
<evidence type="ECO:0000256" key="4">
    <source>
        <dbReference type="ARBA" id="ARBA00022679"/>
    </source>
</evidence>
<dbReference type="GO" id="GO:0005576">
    <property type="term" value="C:extracellular region"/>
    <property type="evidence" value="ECO:0007669"/>
    <property type="project" value="TreeGrafter"/>
</dbReference>
<feature type="active site" description="Proton donor/acceptor" evidence="9">
    <location>
        <position position="146"/>
    </location>
</feature>
<sequence>MTQRALSRRSVLALSLATLVPAPLLRAETAKVPRSHGPRSMQIVRYGGGEPPGTIIISNAERTLLRVLPGGRAERYTVSIGREGFSWTGTTYVGRKEEWPGWRPPSEMRQRDPSLPGYVPPGPYNPLGARALYLYSGGQDTLYRIHGTNSAGTVGGYETSGCFRLSNADVLDLFGKVATGTKVIVR</sequence>
<evidence type="ECO:0000259" key="11">
    <source>
        <dbReference type="PROSITE" id="PS52029"/>
    </source>
</evidence>